<accession>A0ACB9FLD3</accession>
<gene>
    <name evidence="1" type="ORF">L6452_02812</name>
</gene>
<dbReference type="Proteomes" id="UP001055879">
    <property type="component" value="Linkage Group LG01"/>
</dbReference>
<reference evidence="2" key="1">
    <citation type="journal article" date="2022" name="Mol. Ecol. Resour.">
        <title>The genomes of chicory, endive, great burdock and yacon provide insights into Asteraceae palaeo-polyploidization history and plant inulin production.</title>
        <authorList>
            <person name="Fan W."/>
            <person name="Wang S."/>
            <person name="Wang H."/>
            <person name="Wang A."/>
            <person name="Jiang F."/>
            <person name="Liu H."/>
            <person name="Zhao H."/>
            <person name="Xu D."/>
            <person name="Zhang Y."/>
        </authorList>
    </citation>
    <scope>NUCLEOTIDE SEQUENCE [LARGE SCALE GENOMIC DNA]</scope>
    <source>
        <strain evidence="2">cv. Niubang</strain>
    </source>
</reference>
<comment type="caution">
    <text evidence="1">The sequence shown here is derived from an EMBL/GenBank/DDBJ whole genome shotgun (WGS) entry which is preliminary data.</text>
</comment>
<dbReference type="EMBL" id="CM042047">
    <property type="protein sequence ID" value="KAI3771646.1"/>
    <property type="molecule type" value="Genomic_DNA"/>
</dbReference>
<keyword evidence="2" id="KW-1185">Reference proteome</keyword>
<organism evidence="1 2">
    <name type="scientific">Arctium lappa</name>
    <name type="common">Greater burdock</name>
    <name type="synonym">Lappa major</name>
    <dbReference type="NCBI Taxonomy" id="4217"/>
    <lineage>
        <taxon>Eukaryota</taxon>
        <taxon>Viridiplantae</taxon>
        <taxon>Streptophyta</taxon>
        <taxon>Embryophyta</taxon>
        <taxon>Tracheophyta</taxon>
        <taxon>Spermatophyta</taxon>
        <taxon>Magnoliopsida</taxon>
        <taxon>eudicotyledons</taxon>
        <taxon>Gunneridae</taxon>
        <taxon>Pentapetalae</taxon>
        <taxon>asterids</taxon>
        <taxon>campanulids</taxon>
        <taxon>Asterales</taxon>
        <taxon>Asteraceae</taxon>
        <taxon>Carduoideae</taxon>
        <taxon>Cardueae</taxon>
        <taxon>Arctiinae</taxon>
        <taxon>Arctium</taxon>
    </lineage>
</organism>
<name>A0ACB9FLD3_ARCLA</name>
<reference evidence="1 2" key="2">
    <citation type="journal article" date="2022" name="Mol. Ecol. Resour.">
        <title>The genomes of chicory, endive, great burdock and yacon provide insights into Asteraceae paleo-polyploidization history and plant inulin production.</title>
        <authorList>
            <person name="Fan W."/>
            <person name="Wang S."/>
            <person name="Wang H."/>
            <person name="Wang A."/>
            <person name="Jiang F."/>
            <person name="Liu H."/>
            <person name="Zhao H."/>
            <person name="Xu D."/>
            <person name="Zhang Y."/>
        </authorList>
    </citation>
    <scope>NUCLEOTIDE SEQUENCE [LARGE SCALE GENOMIC DNA]</scope>
    <source>
        <strain evidence="2">cv. Niubang</strain>
    </source>
</reference>
<sequence>MKSVGERRNPKWDQRSGENGRWVLKKFEEGLGRRCVSAQDGCGARDPDAGFGPRLDAGLTSRKRASA</sequence>
<proteinExistence type="predicted"/>
<evidence type="ECO:0000313" key="1">
    <source>
        <dbReference type="EMBL" id="KAI3771646.1"/>
    </source>
</evidence>
<protein>
    <submittedName>
        <fullName evidence="1">Uncharacterized protein</fullName>
    </submittedName>
</protein>
<evidence type="ECO:0000313" key="2">
    <source>
        <dbReference type="Proteomes" id="UP001055879"/>
    </source>
</evidence>